<proteinExistence type="predicted"/>
<dbReference type="Proteomes" id="UP001515480">
    <property type="component" value="Unassembled WGS sequence"/>
</dbReference>
<dbReference type="InterPro" id="IPR029063">
    <property type="entry name" value="SAM-dependent_MTases_sf"/>
</dbReference>
<name>A0AB34J7M6_PRYPA</name>
<gene>
    <name evidence="1" type="ORF">AB1Y20_003788</name>
</gene>
<dbReference type="Gene3D" id="3.40.50.150">
    <property type="entry name" value="Vaccinia Virus protein VP39"/>
    <property type="match status" value="1"/>
</dbReference>
<accession>A0AB34J7M6</accession>
<evidence type="ECO:0000313" key="2">
    <source>
        <dbReference type="Proteomes" id="UP001515480"/>
    </source>
</evidence>
<comment type="caution">
    <text evidence="1">The sequence shown here is derived from an EMBL/GenBank/DDBJ whole genome shotgun (WGS) entry which is preliminary data.</text>
</comment>
<dbReference type="EMBL" id="JBGBPQ010000012">
    <property type="protein sequence ID" value="KAL1514701.1"/>
    <property type="molecule type" value="Genomic_DNA"/>
</dbReference>
<sequence length="246" mass="27350">MLLVTACLAEALVTHVDDVLSTHGLPLANSHNATIAMDSAESSTFLSLLLRPSTRTYLEWGSGGSTELVSHLILSGVLPQHFRAFSIESSTTWIALMRERSHLIRKAEATKRLVFVHGSMGPTGHLGYPKNFVPDNGERAYGYVGLSNKIGQRKLDLVLVDGRFRLACALEAYKHLREGSEALVMLHDYKVMPPGFTQKRFDTYSKARRFYHLVQRNESLAVFSPRKTVASADLDSLLQRALLLPD</sequence>
<keyword evidence="2" id="KW-1185">Reference proteome</keyword>
<reference evidence="1 2" key="1">
    <citation type="journal article" date="2024" name="Science">
        <title>Giant polyketide synthase enzymes in the biosynthesis of giant marine polyether toxins.</title>
        <authorList>
            <person name="Fallon T.R."/>
            <person name="Shende V.V."/>
            <person name="Wierzbicki I.H."/>
            <person name="Pendleton A.L."/>
            <person name="Watervoot N.F."/>
            <person name="Auber R.P."/>
            <person name="Gonzalez D.J."/>
            <person name="Wisecaver J.H."/>
            <person name="Moore B.S."/>
        </authorList>
    </citation>
    <scope>NUCLEOTIDE SEQUENCE [LARGE SCALE GENOMIC DNA]</scope>
    <source>
        <strain evidence="1 2">12B1</strain>
    </source>
</reference>
<evidence type="ECO:0008006" key="3">
    <source>
        <dbReference type="Google" id="ProtNLM"/>
    </source>
</evidence>
<dbReference type="AlphaFoldDB" id="A0AB34J7M6"/>
<protein>
    <recommendedName>
        <fullName evidence="3">Class I SAM-dependent methyltransferase</fullName>
    </recommendedName>
</protein>
<organism evidence="1 2">
    <name type="scientific">Prymnesium parvum</name>
    <name type="common">Toxic golden alga</name>
    <dbReference type="NCBI Taxonomy" id="97485"/>
    <lineage>
        <taxon>Eukaryota</taxon>
        <taxon>Haptista</taxon>
        <taxon>Haptophyta</taxon>
        <taxon>Prymnesiophyceae</taxon>
        <taxon>Prymnesiales</taxon>
        <taxon>Prymnesiaceae</taxon>
        <taxon>Prymnesium</taxon>
    </lineage>
</organism>
<evidence type="ECO:0000313" key="1">
    <source>
        <dbReference type="EMBL" id="KAL1514701.1"/>
    </source>
</evidence>